<accession>A0A3N0VS47</accession>
<keyword evidence="1" id="KW-0433">Leucine-rich repeat</keyword>
<proteinExistence type="predicted"/>
<reference evidence="7 9" key="2">
    <citation type="submission" date="2019-03" db="EMBL/GenBank/DDBJ databases">
        <title>Genomic Encyclopedia of Archaeal and Bacterial Type Strains, Phase II (KMG-II): from individual species to whole genera.</title>
        <authorList>
            <person name="Goeker M."/>
        </authorList>
    </citation>
    <scope>NUCLEOTIDE SEQUENCE [LARGE SCALE GENOMIC DNA]</scope>
    <source>
        <strain evidence="7 9">DSM 15235</strain>
    </source>
</reference>
<dbReference type="AlphaFoldDB" id="A0A3N0VS47"/>
<dbReference type="Proteomes" id="UP000269375">
    <property type="component" value="Unassembled WGS sequence"/>
</dbReference>
<gene>
    <name evidence="7" type="ORF">BCF50_3131</name>
    <name evidence="6" type="ORF">EGI05_13950</name>
</gene>
<reference evidence="6 8" key="1">
    <citation type="submission" date="2018-11" db="EMBL/GenBank/DDBJ databases">
        <title>Proposal to divide the Flavobacteriaceae and reorganize its genera based on Amino Acid Identity values calculated from whole genome sequences.</title>
        <authorList>
            <person name="Nicholson A.C."/>
            <person name="Gulvik C.A."/>
            <person name="Whitney A.M."/>
            <person name="Humrighouse B.W."/>
            <person name="Bell M."/>
            <person name="Holmes B."/>
            <person name="Steigerwalt A."/>
            <person name="Villarma A."/>
            <person name="Sheth M."/>
            <person name="Batra D."/>
            <person name="Pryor J."/>
            <person name="Bernardet J.-F."/>
            <person name="Hugo C."/>
            <person name="Kampfer P."/>
            <person name="Newman J."/>
            <person name="Mcquiston J.R."/>
        </authorList>
    </citation>
    <scope>NUCLEOTIDE SEQUENCE [LARGE SCALE GENOMIC DNA]</scope>
    <source>
        <strain evidence="6 8">DSM 15235</strain>
    </source>
</reference>
<dbReference type="Proteomes" id="UP000295709">
    <property type="component" value="Unassembled WGS sequence"/>
</dbReference>
<dbReference type="PANTHER" id="PTHR47566:SF1">
    <property type="entry name" value="PROTEIN NUD1"/>
    <property type="match status" value="1"/>
</dbReference>
<organism evidence="6 8">
    <name type="scientific">Chryseobacterium daecheongense</name>
    <dbReference type="NCBI Taxonomy" id="192389"/>
    <lineage>
        <taxon>Bacteria</taxon>
        <taxon>Pseudomonadati</taxon>
        <taxon>Bacteroidota</taxon>
        <taxon>Flavobacteriia</taxon>
        <taxon>Flavobacteriales</taxon>
        <taxon>Weeksellaceae</taxon>
        <taxon>Chryseobacterium group</taxon>
        <taxon>Chryseobacterium</taxon>
    </lineage>
</organism>
<keyword evidence="2" id="KW-0732">Signal</keyword>
<dbReference type="InterPro" id="IPR052574">
    <property type="entry name" value="CDIRP"/>
</dbReference>
<feature type="domain" description="DUF7619" evidence="5">
    <location>
        <begin position="888"/>
        <end position="1014"/>
    </location>
</feature>
<evidence type="ECO:0000313" key="8">
    <source>
        <dbReference type="Proteomes" id="UP000269375"/>
    </source>
</evidence>
<dbReference type="InterPro" id="IPR055353">
    <property type="entry name" value="DUF7619"/>
</dbReference>
<dbReference type="NCBIfam" id="TIGR04183">
    <property type="entry name" value="Por_Secre_tail"/>
    <property type="match status" value="1"/>
</dbReference>
<evidence type="ECO:0000256" key="3">
    <source>
        <dbReference type="ARBA" id="ARBA00022737"/>
    </source>
</evidence>
<evidence type="ECO:0000256" key="1">
    <source>
        <dbReference type="ARBA" id="ARBA00022614"/>
    </source>
</evidence>
<evidence type="ECO:0000313" key="9">
    <source>
        <dbReference type="Proteomes" id="UP000295709"/>
    </source>
</evidence>
<protein>
    <submittedName>
        <fullName evidence="7">Secreted protein (Por secretion system target)</fullName>
    </submittedName>
    <submittedName>
        <fullName evidence="6">T9SS C-terminal target domain-containing protein</fullName>
    </submittedName>
</protein>
<evidence type="ECO:0000259" key="5">
    <source>
        <dbReference type="Pfam" id="PF24595"/>
    </source>
</evidence>
<keyword evidence="3" id="KW-0677">Repeat</keyword>
<dbReference type="Pfam" id="PF18962">
    <property type="entry name" value="Por_Secre_tail"/>
    <property type="match status" value="1"/>
</dbReference>
<comment type="caution">
    <text evidence="6">The sequence shown here is derived from an EMBL/GenBank/DDBJ whole genome shotgun (WGS) entry which is preliminary data.</text>
</comment>
<evidence type="ECO:0000259" key="4">
    <source>
        <dbReference type="Pfam" id="PF18962"/>
    </source>
</evidence>
<sequence>MKTKLFLFVFLMITLGIRAQLVNIPDANFKARLLSASPNNEIAKNLNGVFFKIDANNDGQIQASEAQQVSYLSLSNPGYNYIADITGILSFTNLTKLDIIYEKIPTIDLHGLSQLKYFRYYPYSAIVLTNTSLNIQGTNLISLEIPGFRLSSLNIQHCPNLEVFDYSVNPNLSVNLQSLPHLKVLKCSNNQLTSLNLQGLNNITDLDCSYNNISTLDVLHLSNLKYLKCIMNPLLTDLDVHGLTQLQELGISNHILVNLNASGCTSLSNYSYYFVYSGYVPTLKSLNFEGCKSLGLAGLGSFAPSLEYLNVKDTNIVELYASNLELNYLNVEGCIYLKNLDCSNNNLSSLNVQGCTNLRQLNCSYNNISTLDLHGMNISGENTSVGQWTNYIAGVDCSHNNITNLNISNLTTNFINCSYNNISALDFQTFSLVGVPGIATTNLKPFIDCSHNNLSTINLKENLILERLDCSYNNLSSLSINKMNALILNASHNMLTSLNIDSFSHINSLDFGFNSMTSFICHSLPIVDPMLLDYYSYYYPSGISCTNNLLTSLNVQGLQLDTLNCSNNLLTTLDLNESSLGSFNADNNQLQYLFIKNGIFDNYSIADNPNLTYICLDDMTAPFDPTYTELLMAQDTVAYLNLNNVSINTYCNFTPGGNYNTITGTVRFDENNNGCDTNDEVFEHMKLKINDGTTTGETFVKNDGKYNFYTQAGDFTVTVEPENPSLFTVTPSTFTTHFANANNNVSTQNICVTKNGNVKDLEVVFAPATDARPGFDAVYQLIWRNKGNTTLSGNVTLTFENTKMAFISSELPSTVSGNMITFSFTNLKPFANTASELTFNINPPTHPTYPVNIGNTLNFNAIINSPSGENTPEDNEFAFKQTVVGSFDPNDITCLEGSQIPLSMVGKYLHYIINFENTGTAPATNIVVEMNVNPDDFDISSLQLQNTSHSTYTKIIGNKVEFIMKDINLAALAHGNITLKVKSNNNLATGDSVSNQANIYFDYNFPVETNETITMIKNPTLETIDTAINNKVNVYPNPTKDDVNILTDSKIKSIEVYDAQGRIIQKHMGINAQNAKVSIRSTASGLYIFKIITEKEVIMKKVIKN</sequence>
<name>A0A3N0VS47_9FLAO</name>
<dbReference type="Gene3D" id="3.80.10.10">
    <property type="entry name" value="Ribonuclease Inhibitor"/>
    <property type="match status" value="2"/>
</dbReference>
<dbReference type="OrthoDB" id="1110367at2"/>
<dbReference type="EMBL" id="SOQW01000003">
    <property type="protein sequence ID" value="TDX91989.1"/>
    <property type="molecule type" value="Genomic_DNA"/>
</dbReference>
<dbReference type="InterPro" id="IPR032675">
    <property type="entry name" value="LRR_dom_sf"/>
</dbReference>
<dbReference type="InterPro" id="IPR026444">
    <property type="entry name" value="Secre_tail"/>
</dbReference>
<dbReference type="PANTHER" id="PTHR47566">
    <property type="match status" value="1"/>
</dbReference>
<dbReference type="Pfam" id="PF24595">
    <property type="entry name" value="DUF7619"/>
    <property type="match status" value="1"/>
</dbReference>
<dbReference type="RefSeq" id="WP_123263665.1">
    <property type="nucleotide sequence ID" value="NZ_RJTX01000004.1"/>
</dbReference>
<evidence type="ECO:0000313" key="6">
    <source>
        <dbReference type="EMBL" id="ROH95633.1"/>
    </source>
</evidence>
<evidence type="ECO:0000313" key="7">
    <source>
        <dbReference type="EMBL" id="TDX91989.1"/>
    </source>
</evidence>
<dbReference type="EMBL" id="RJTX01000004">
    <property type="protein sequence ID" value="ROH95633.1"/>
    <property type="molecule type" value="Genomic_DNA"/>
</dbReference>
<dbReference type="SUPFAM" id="SSF52058">
    <property type="entry name" value="L domain-like"/>
    <property type="match status" value="2"/>
</dbReference>
<feature type="domain" description="Secretion system C-terminal sorting" evidence="4">
    <location>
        <begin position="1034"/>
        <end position="1103"/>
    </location>
</feature>
<keyword evidence="9" id="KW-1185">Reference proteome</keyword>
<dbReference type="GO" id="GO:0035591">
    <property type="term" value="F:signaling adaptor activity"/>
    <property type="evidence" value="ECO:0007669"/>
    <property type="project" value="TreeGrafter"/>
</dbReference>
<evidence type="ECO:0000256" key="2">
    <source>
        <dbReference type="ARBA" id="ARBA00022729"/>
    </source>
</evidence>